<evidence type="ECO:0000313" key="3">
    <source>
        <dbReference type="Proteomes" id="UP000075787"/>
    </source>
</evidence>
<protein>
    <submittedName>
        <fullName evidence="2">GDSL family lipase</fullName>
    </submittedName>
</protein>
<dbReference type="GeneID" id="97240052"/>
<dbReference type="SUPFAM" id="SSF52266">
    <property type="entry name" value="SGNH hydrolase"/>
    <property type="match status" value="1"/>
</dbReference>
<dbReference type="AlphaFoldDB" id="A0A161PYX8"/>
<accession>A0A161PYX8</accession>
<dbReference type="OrthoDB" id="5196031at2"/>
<gene>
    <name evidence="2" type="ORF">AUP44_21300</name>
</gene>
<evidence type="ECO:0000313" key="2">
    <source>
        <dbReference type="EMBL" id="KYO57021.1"/>
    </source>
</evidence>
<reference evidence="2 3" key="1">
    <citation type="submission" date="2015-12" db="EMBL/GenBank/DDBJ databases">
        <title>Genome sequence of Tistrella mobilis MCCC 1A02139.</title>
        <authorList>
            <person name="Lu L."/>
            <person name="Lai Q."/>
            <person name="Shao Z."/>
            <person name="Qian P."/>
        </authorList>
    </citation>
    <scope>NUCLEOTIDE SEQUENCE [LARGE SCALE GENOMIC DNA]</scope>
    <source>
        <strain evidence="2 3">MCCC 1A02139</strain>
    </source>
</reference>
<feature type="domain" description="SGNH hydrolase-type esterase" evidence="1">
    <location>
        <begin position="15"/>
        <end position="191"/>
    </location>
</feature>
<dbReference type="RefSeq" id="WP_062761726.1">
    <property type="nucleotide sequence ID" value="NZ_CP121045.1"/>
</dbReference>
<dbReference type="Pfam" id="PF13472">
    <property type="entry name" value="Lipase_GDSL_2"/>
    <property type="match status" value="1"/>
</dbReference>
<dbReference type="Proteomes" id="UP000075787">
    <property type="component" value="Unassembled WGS sequence"/>
</dbReference>
<evidence type="ECO:0000259" key="1">
    <source>
        <dbReference type="Pfam" id="PF13472"/>
    </source>
</evidence>
<comment type="caution">
    <text evidence="2">The sequence shown here is derived from an EMBL/GenBank/DDBJ whole genome shotgun (WGS) entry which is preliminary data.</text>
</comment>
<organism evidence="2 3">
    <name type="scientific">Tistrella mobilis</name>
    <dbReference type="NCBI Taxonomy" id="171437"/>
    <lineage>
        <taxon>Bacteria</taxon>
        <taxon>Pseudomonadati</taxon>
        <taxon>Pseudomonadota</taxon>
        <taxon>Alphaproteobacteria</taxon>
        <taxon>Geminicoccales</taxon>
        <taxon>Geminicoccaceae</taxon>
        <taxon>Tistrella</taxon>
    </lineage>
</organism>
<dbReference type="EMBL" id="LPZR01000034">
    <property type="protein sequence ID" value="KYO57021.1"/>
    <property type="molecule type" value="Genomic_DNA"/>
</dbReference>
<dbReference type="InterPro" id="IPR036514">
    <property type="entry name" value="SGNH_hydro_sf"/>
</dbReference>
<sequence length="209" mass="22120">MTAGGEERLPLRICVIGDSFVAGAGDSTCLGWAGRVAAKAIARGADLTLYNLGIRRDTSRDIAERWLSESRARLPEGVDGRLIFAFGVNDRMEAPTPSGTRLPMAESLANAEGILRVAGARRPVLMIGPPPIAEGEANQRIQALSDALGPICRRLGVPWLPVFDALAADPVWMAEVRAGDGAHPDAAGYERLAALIEGWPAWQGWTGGA</sequence>
<dbReference type="GO" id="GO:0016788">
    <property type="term" value="F:hydrolase activity, acting on ester bonds"/>
    <property type="evidence" value="ECO:0007669"/>
    <property type="project" value="UniProtKB-ARBA"/>
</dbReference>
<name>A0A161PYX8_9PROT</name>
<dbReference type="InterPro" id="IPR013830">
    <property type="entry name" value="SGNH_hydro"/>
</dbReference>
<proteinExistence type="predicted"/>
<dbReference type="Gene3D" id="3.40.50.1110">
    <property type="entry name" value="SGNH hydrolase"/>
    <property type="match status" value="1"/>
</dbReference>